<accession>A0A561P0Q6</accession>
<evidence type="ECO:0000313" key="1">
    <source>
        <dbReference type="EMBL" id="TWF31712.1"/>
    </source>
</evidence>
<dbReference type="Proteomes" id="UP000320811">
    <property type="component" value="Unassembled WGS sequence"/>
</dbReference>
<evidence type="ECO:0000313" key="2">
    <source>
        <dbReference type="Proteomes" id="UP000320811"/>
    </source>
</evidence>
<proteinExistence type="predicted"/>
<name>A0A561P0Q6_9BACT</name>
<dbReference type="EMBL" id="VIWO01000018">
    <property type="protein sequence ID" value="TWF31712.1"/>
    <property type="molecule type" value="Genomic_DNA"/>
</dbReference>
<dbReference type="AlphaFoldDB" id="A0A561P0Q6"/>
<organism evidence="1 2">
    <name type="scientific">Chitinophaga polysaccharea</name>
    <dbReference type="NCBI Taxonomy" id="1293035"/>
    <lineage>
        <taxon>Bacteria</taxon>
        <taxon>Pseudomonadati</taxon>
        <taxon>Bacteroidota</taxon>
        <taxon>Chitinophagia</taxon>
        <taxon>Chitinophagales</taxon>
        <taxon>Chitinophagaceae</taxon>
        <taxon>Chitinophaga</taxon>
    </lineage>
</organism>
<protein>
    <submittedName>
        <fullName evidence="1">Uncharacterized protein</fullName>
    </submittedName>
</protein>
<reference evidence="1 2" key="1">
    <citation type="submission" date="2019-06" db="EMBL/GenBank/DDBJ databases">
        <title>Sorghum-associated microbial communities from plants grown in Nebraska, USA.</title>
        <authorList>
            <person name="Schachtman D."/>
        </authorList>
    </citation>
    <scope>NUCLEOTIDE SEQUENCE [LARGE SCALE GENOMIC DNA]</scope>
    <source>
        <strain evidence="1 2">1209</strain>
    </source>
</reference>
<dbReference type="RefSeq" id="WP_145675241.1">
    <property type="nucleotide sequence ID" value="NZ_VIWO01000018.1"/>
</dbReference>
<keyword evidence="2" id="KW-1185">Reference proteome</keyword>
<sequence>MFRCTFLLVWLIALTGEAKAQKIKAIELRLVSRDLSRETADPLNIYIENDSQVLASKQQYFEWKTSFPPIIKMQLLQGISLEKFERCKLKVLLKKGREAYKFDCVISVYVEGQKKPIKRRVNDLSFPGSVFPSKQQDSIIYPLAVKL</sequence>
<comment type="caution">
    <text evidence="1">The sequence shown here is derived from an EMBL/GenBank/DDBJ whole genome shotgun (WGS) entry which is preliminary data.</text>
</comment>
<gene>
    <name evidence="1" type="ORF">FHW36_1186</name>
</gene>